<feature type="domain" description="Prokaryotic-type class I peptide chain release factors" evidence="3">
    <location>
        <begin position="26"/>
        <end position="151"/>
    </location>
</feature>
<gene>
    <name evidence="4" type="primary">arfB</name>
    <name evidence="4" type="ORF">WDZ17_07050</name>
</gene>
<proteinExistence type="inferred from homology"/>
<dbReference type="InterPro" id="IPR000352">
    <property type="entry name" value="Pep_chain_release_fac_I"/>
</dbReference>
<organism evidence="4 5">
    <name type="scientific">Pseudokineococcus basanitobsidens</name>
    <dbReference type="NCBI Taxonomy" id="1926649"/>
    <lineage>
        <taxon>Bacteria</taxon>
        <taxon>Bacillati</taxon>
        <taxon>Actinomycetota</taxon>
        <taxon>Actinomycetes</taxon>
        <taxon>Kineosporiales</taxon>
        <taxon>Kineosporiaceae</taxon>
        <taxon>Pseudokineococcus</taxon>
    </lineage>
</organism>
<feature type="region of interest" description="Disordered" evidence="2">
    <location>
        <begin position="112"/>
        <end position="157"/>
    </location>
</feature>
<feature type="compositionally biased region" description="Basic residues" evidence="2">
    <location>
        <begin position="143"/>
        <end position="157"/>
    </location>
</feature>
<evidence type="ECO:0000256" key="1">
    <source>
        <dbReference type="ARBA" id="ARBA00010835"/>
    </source>
</evidence>
<evidence type="ECO:0000313" key="4">
    <source>
        <dbReference type="EMBL" id="MEJ5945053.1"/>
    </source>
</evidence>
<evidence type="ECO:0000259" key="3">
    <source>
        <dbReference type="Pfam" id="PF00472"/>
    </source>
</evidence>
<dbReference type="Proteomes" id="UP001387100">
    <property type="component" value="Unassembled WGS sequence"/>
</dbReference>
<feature type="compositionally biased region" description="Low complexity" evidence="2">
    <location>
        <begin position="1"/>
        <end position="15"/>
    </location>
</feature>
<sequence>MPRTPAADAGGPRPDAAGDLRVTRGVSLPAAELSWRFSRAGGPGGQGVNTTDSRVELRWAPSTSRALTAPQRERLLERLGGRLVDGELVVRAAEHREQRRNRTSARERLAALVREGLAPPPRARRPSAPSRRARARRVDAKTSRGRTKALRRRPQGD</sequence>
<dbReference type="InterPro" id="IPR045853">
    <property type="entry name" value="Pep_chain_release_fac_I_sf"/>
</dbReference>
<dbReference type="PANTHER" id="PTHR47814">
    <property type="entry name" value="PEPTIDYL-TRNA HYDROLASE ARFB"/>
    <property type="match status" value="1"/>
</dbReference>
<dbReference type="PANTHER" id="PTHR47814:SF1">
    <property type="entry name" value="PEPTIDYL-TRNA HYDROLASE ARFB"/>
    <property type="match status" value="1"/>
</dbReference>
<comment type="similarity">
    <text evidence="1">Belongs to the prokaryotic/mitochondrial release factor family.</text>
</comment>
<dbReference type="SUPFAM" id="SSF75620">
    <property type="entry name" value="Release factor"/>
    <property type="match status" value="1"/>
</dbReference>
<name>A0ABU8RJ14_9ACTN</name>
<reference evidence="4 5" key="1">
    <citation type="journal article" date="2017" name="Int. J. Syst. Evol. Microbiol.">
        <title>Pseudokineococcus basanitobsidens sp. nov., isolated from volcanic rock.</title>
        <authorList>
            <person name="Lee D.W."/>
            <person name="Park M.Y."/>
            <person name="Kim J.J."/>
            <person name="Kim B.S."/>
        </authorList>
    </citation>
    <scope>NUCLEOTIDE SEQUENCE [LARGE SCALE GENOMIC DNA]</scope>
    <source>
        <strain evidence="4 5">DSM 103726</strain>
    </source>
</reference>
<dbReference type="RefSeq" id="WP_339574436.1">
    <property type="nucleotide sequence ID" value="NZ_JBBIAA010000005.1"/>
</dbReference>
<dbReference type="Pfam" id="PF00472">
    <property type="entry name" value="RF-1"/>
    <property type="match status" value="1"/>
</dbReference>
<evidence type="ECO:0000256" key="2">
    <source>
        <dbReference type="SAM" id="MobiDB-lite"/>
    </source>
</evidence>
<comment type="caution">
    <text evidence="4">The sequence shown here is derived from an EMBL/GenBank/DDBJ whole genome shotgun (WGS) entry which is preliminary data.</text>
</comment>
<keyword evidence="4" id="KW-0378">Hydrolase</keyword>
<evidence type="ECO:0000313" key="5">
    <source>
        <dbReference type="Proteomes" id="UP001387100"/>
    </source>
</evidence>
<dbReference type="EMBL" id="JBBIAA010000005">
    <property type="protein sequence ID" value="MEJ5945053.1"/>
    <property type="molecule type" value="Genomic_DNA"/>
</dbReference>
<dbReference type="GO" id="GO:0004045">
    <property type="term" value="F:peptidyl-tRNA hydrolase activity"/>
    <property type="evidence" value="ECO:0007669"/>
    <property type="project" value="UniProtKB-EC"/>
</dbReference>
<dbReference type="Gene3D" id="3.30.160.20">
    <property type="match status" value="1"/>
</dbReference>
<dbReference type="NCBIfam" id="NF006718">
    <property type="entry name" value="PRK09256.1"/>
    <property type="match status" value="1"/>
</dbReference>
<dbReference type="EC" id="3.1.1.29" evidence="4"/>
<protein>
    <submittedName>
        <fullName evidence="4">Alternative ribosome rescue aminoacyl-tRNA hydrolase ArfB</fullName>
        <ecNumber evidence="4">3.1.1.29</ecNumber>
    </submittedName>
</protein>
<keyword evidence="5" id="KW-1185">Reference proteome</keyword>
<feature type="region of interest" description="Disordered" evidence="2">
    <location>
        <begin position="1"/>
        <end position="20"/>
    </location>
</feature>
<accession>A0ABU8RJ14</accession>